<sequence length="121" mass="13521">MYKNVMFGRLTGCHRGGKQLYRPVVPAIAHPLHLYKVISGVSDLQALMFYHDVAVNRPSDARRMKQPSDTLGLVAVCHPAGGKGGILASYSRRRRSKNVTPTDRYYNVTVLLLDLILAKDR</sequence>
<dbReference type="AlphaFoldDB" id="A0AAE0Z330"/>
<evidence type="ECO:0000313" key="1">
    <source>
        <dbReference type="EMBL" id="KAK3761883.1"/>
    </source>
</evidence>
<accession>A0AAE0Z330</accession>
<dbReference type="EMBL" id="JAWDGP010004813">
    <property type="protein sequence ID" value="KAK3761883.1"/>
    <property type="molecule type" value="Genomic_DNA"/>
</dbReference>
<proteinExistence type="predicted"/>
<comment type="caution">
    <text evidence="1">The sequence shown here is derived from an EMBL/GenBank/DDBJ whole genome shotgun (WGS) entry which is preliminary data.</text>
</comment>
<protein>
    <submittedName>
        <fullName evidence="1">Uncharacterized protein</fullName>
    </submittedName>
</protein>
<dbReference type="Proteomes" id="UP001283361">
    <property type="component" value="Unassembled WGS sequence"/>
</dbReference>
<gene>
    <name evidence="1" type="ORF">RRG08_060617</name>
</gene>
<keyword evidence="2" id="KW-1185">Reference proteome</keyword>
<reference evidence="1" key="1">
    <citation type="journal article" date="2023" name="G3 (Bethesda)">
        <title>A reference genome for the long-term kleptoplast-retaining sea slug Elysia crispata morphotype clarki.</title>
        <authorList>
            <person name="Eastman K.E."/>
            <person name="Pendleton A.L."/>
            <person name="Shaikh M.A."/>
            <person name="Suttiyut T."/>
            <person name="Ogas R."/>
            <person name="Tomko P."/>
            <person name="Gavelis G."/>
            <person name="Widhalm J.R."/>
            <person name="Wisecaver J.H."/>
        </authorList>
    </citation>
    <scope>NUCLEOTIDE SEQUENCE</scope>
    <source>
        <strain evidence="1">ECLA1</strain>
    </source>
</reference>
<evidence type="ECO:0000313" key="2">
    <source>
        <dbReference type="Proteomes" id="UP001283361"/>
    </source>
</evidence>
<organism evidence="1 2">
    <name type="scientific">Elysia crispata</name>
    <name type="common">lettuce slug</name>
    <dbReference type="NCBI Taxonomy" id="231223"/>
    <lineage>
        <taxon>Eukaryota</taxon>
        <taxon>Metazoa</taxon>
        <taxon>Spiralia</taxon>
        <taxon>Lophotrochozoa</taxon>
        <taxon>Mollusca</taxon>
        <taxon>Gastropoda</taxon>
        <taxon>Heterobranchia</taxon>
        <taxon>Euthyneura</taxon>
        <taxon>Panpulmonata</taxon>
        <taxon>Sacoglossa</taxon>
        <taxon>Placobranchoidea</taxon>
        <taxon>Plakobranchidae</taxon>
        <taxon>Elysia</taxon>
    </lineage>
</organism>
<name>A0AAE0Z330_9GAST</name>